<protein>
    <submittedName>
        <fullName evidence="1">Uncharacterized protein</fullName>
    </submittedName>
</protein>
<dbReference type="AlphaFoldDB" id="B8HLQ5"/>
<accession>B8HLQ5</accession>
<proteinExistence type="predicted"/>
<dbReference type="KEGG" id="cyn:Cyan7425_1161"/>
<reference evidence="1" key="1">
    <citation type="submission" date="2009-01" db="EMBL/GenBank/DDBJ databases">
        <title>Complete sequence of chromosome Cyanothece sp. PCC 7425.</title>
        <authorList>
            <consortium name="US DOE Joint Genome Institute"/>
            <person name="Lucas S."/>
            <person name="Copeland A."/>
            <person name="Lapidus A."/>
            <person name="Glavina del Rio T."/>
            <person name="Dalin E."/>
            <person name="Tice H."/>
            <person name="Bruce D."/>
            <person name="Goodwin L."/>
            <person name="Pitluck S."/>
            <person name="Sims D."/>
            <person name="Meineke L."/>
            <person name="Brettin T."/>
            <person name="Detter J.C."/>
            <person name="Han C."/>
            <person name="Larimer F."/>
            <person name="Land M."/>
            <person name="Hauser L."/>
            <person name="Kyrpides N."/>
            <person name="Ovchinnikova G."/>
            <person name="Liberton M."/>
            <person name="Stoeckel J."/>
            <person name="Banerjee A."/>
            <person name="Singh A."/>
            <person name="Page L."/>
            <person name="Sato H."/>
            <person name="Zhao L."/>
            <person name="Sherman L."/>
            <person name="Pakrasi H."/>
            <person name="Richardson P."/>
        </authorList>
    </citation>
    <scope>NUCLEOTIDE SEQUENCE</scope>
    <source>
        <strain evidence="1">PCC 7425</strain>
    </source>
</reference>
<evidence type="ECO:0000313" key="1">
    <source>
        <dbReference type="EMBL" id="ACL43543.1"/>
    </source>
</evidence>
<organism evidence="1">
    <name type="scientific">Cyanothece sp. (strain PCC 7425 / ATCC 29141)</name>
    <dbReference type="NCBI Taxonomy" id="395961"/>
    <lineage>
        <taxon>Bacteria</taxon>
        <taxon>Bacillati</taxon>
        <taxon>Cyanobacteriota</taxon>
        <taxon>Cyanophyceae</taxon>
        <taxon>Gomontiellales</taxon>
        <taxon>Cyanothecaceae</taxon>
        <taxon>Cyanothece</taxon>
    </lineage>
</organism>
<dbReference type="EMBL" id="CP001344">
    <property type="protein sequence ID" value="ACL43543.1"/>
    <property type="molecule type" value="Genomic_DNA"/>
</dbReference>
<dbReference type="eggNOG" id="ENOG5031H61">
    <property type="taxonomic scope" value="Bacteria"/>
</dbReference>
<dbReference type="HOGENOM" id="CLU_070563_0_0_3"/>
<sequence>MSEELAFPSLEEMCLNAGLYQAVEIHEERIEDFRKNIIRKGELDTYCVECGKDSHFKGDFKDLCQSLARGTSGGDPLFSFIRDGYLHCEFTCARNRMHKMFFYFRLKDKLLLKIGQYPSVADLQLPGIKKYRNLLPKDDYLELAKAVGLNAHGVGIGSFVYLRRIFERLIEDAHAQAKQVSGWDEEAYLKSRIGEKIQLLMGYLPEFLVENKSIYGILSKGIHELGEDECKQVFPVVRTGIELILDEKIAQAEKEKKLKAASKQIASLKQRYS</sequence>
<name>B8HLQ5_CYAP4</name>
<dbReference type="OrthoDB" id="981660at2"/>
<gene>
    <name evidence="1" type="ordered locus">Cyan7425_1161</name>
</gene>